<keyword evidence="3 5" id="KW-1133">Transmembrane helix</keyword>
<proteinExistence type="inferred from homology"/>
<evidence type="ECO:0000256" key="2">
    <source>
        <dbReference type="ARBA" id="ARBA00022692"/>
    </source>
</evidence>
<feature type="transmembrane region" description="Helical" evidence="5">
    <location>
        <begin position="109"/>
        <end position="129"/>
    </location>
</feature>
<evidence type="ECO:0000256" key="4">
    <source>
        <dbReference type="ARBA" id="ARBA00023136"/>
    </source>
</evidence>
<comment type="similarity">
    <text evidence="5">Belongs to the BI1 family.</text>
</comment>
<dbReference type="AlphaFoldDB" id="A0A113T7V6"/>
<feature type="transmembrane region" description="Helical" evidence="5">
    <location>
        <begin position="76"/>
        <end position="97"/>
    </location>
</feature>
<evidence type="ECO:0000313" key="6">
    <source>
        <dbReference type="EMBL" id="CXJ29052.1"/>
    </source>
</evidence>
<evidence type="ECO:0000256" key="1">
    <source>
        <dbReference type="ARBA" id="ARBA00004141"/>
    </source>
</evidence>
<dbReference type="GO" id="GO:0016020">
    <property type="term" value="C:membrane"/>
    <property type="evidence" value="ECO:0007669"/>
    <property type="project" value="UniProtKB-SubCell"/>
</dbReference>
<gene>
    <name evidence="6" type="ORF">PBK173_000488900</name>
</gene>
<dbReference type="InterPro" id="IPR006214">
    <property type="entry name" value="Bax_inhibitor_1-related"/>
</dbReference>
<accession>A0A113T7V6</accession>
<dbReference type="PANTHER" id="PTHR23291:SF47">
    <property type="entry name" value="TRANSMEMBRANE BAX INHIBITOR MOTIF CONTAINING 7"/>
    <property type="match status" value="1"/>
</dbReference>
<dbReference type="Proteomes" id="UP000069549">
    <property type="component" value="Chromosome 14"/>
</dbReference>
<keyword evidence="4 5" id="KW-0472">Membrane</keyword>
<feature type="transmembrane region" description="Helical" evidence="5">
    <location>
        <begin position="194"/>
        <end position="213"/>
    </location>
</feature>
<protein>
    <submittedName>
        <fullName evidence="6">Bax inhibitor 1, putative</fullName>
    </submittedName>
</protein>
<comment type="subcellular location">
    <subcellularLocation>
        <location evidence="1">Membrane</location>
        <topology evidence="1">Multi-pass membrane protein</topology>
    </subcellularLocation>
</comment>
<evidence type="ECO:0000256" key="3">
    <source>
        <dbReference type="ARBA" id="ARBA00022989"/>
    </source>
</evidence>
<keyword evidence="2 5" id="KW-0812">Transmembrane</keyword>
<organism evidence="6 7">
    <name type="scientific">Plasmodium berghei</name>
    <dbReference type="NCBI Taxonomy" id="5821"/>
    <lineage>
        <taxon>Eukaryota</taxon>
        <taxon>Sar</taxon>
        <taxon>Alveolata</taxon>
        <taxon>Apicomplexa</taxon>
        <taxon>Aconoidasida</taxon>
        <taxon>Haemosporida</taxon>
        <taxon>Plasmodiidae</taxon>
        <taxon>Plasmodium</taxon>
        <taxon>Plasmodium (Vinckeia)</taxon>
    </lineage>
</organism>
<feature type="transmembrane region" description="Helical" evidence="5">
    <location>
        <begin position="219"/>
        <end position="238"/>
    </location>
</feature>
<name>A0A113T7V6_PLABE</name>
<dbReference type="PANTHER" id="PTHR23291">
    <property type="entry name" value="BAX INHIBITOR-RELATED"/>
    <property type="match status" value="1"/>
</dbReference>
<reference evidence="6 7" key="1">
    <citation type="submission" date="2016-02" db="EMBL/GenBank/DDBJ databases">
        <authorList>
            <consortium name="Pathogen Informatics"/>
        </authorList>
    </citation>
    <scope>NUCLEOTIDE SEQUENCE [LARGE SCALE GENOMIC DNA]</scope>
    <source>
        <strain evidence="6 7">K173</strain>
    </source>
</reference>
<feature type="transmembrane region" description="Helical" evidence="5">
    <location>
        <begin position="258"/>
        <end position="280"/>
    </location>
</feature>
<dbReference type="VEuPathDB" id="PlasmoDB:PBANKA_1461400"/>
<feature type="transmembrane region" description="Helical" evidence="5">
    <location>
        <begin position="141"/>
        <end position="161"/>
    </location>
</feature>
<sequence length="284" mass="31965">MYNSNGNNNTGNVAGTTYGAVYNQGSYDYNSEKEQGNKNYYNSKIQATPPNGGLYDEHSLNEYTSTKIRHGFIKKVYSILSLQLLITFGFSTLAVLYKPFNSFLIDNYVLFLVLGIAFSVPIMFSLICFPNVARKYPQNYFLLLAITIGITMLVVLTSAVINSEVFFYSLGTTSVVVIGLTIFAFQTKWDFTGWYVYVFISFLILLFLGIIGIFIRNRIFNLVFAGINAFILSVSIIVDTQLIIGGKHKKFEFTVDDYIFATLSLYMDIVDLFLSIASIFSNAK</sequence>
<dbReference type="EMBL" id="LT160034">
    <property type="protein sequence ID" value="CXJ29052.1"/>
    <property type="molecule type" value="Genomic_DNA"/>
</dbReference>
<dbReference type="Pfam" id="PF01027">
    <property type="entry name" value="Bax1-I"/>
    <property type="match status" value="1"/>
</dbReference>
<evidence type="ECO:0000256" key="5">
    <source>
        <dbReference type="RuleBase" id="RU004379"/>
    </source>
</evidence>
<evidence type="ECO:0000313" key="7">
    <source>
        <dbReference type="Proteomes" id="UP000069549"/>
    </source>
</evidence>